<evidence type="ECO:0000256" key="1">
    <source>
        <dbReference type="ARBA" id="ARBA00007072"/>
    </source>
</evidence>
<reference evidence="12 13" key="1">
    <citation type="submission" date="2019-05" db="EMBL/GenBank/DDBJ databases">
        <title>Microbulbifer harenosus sp. nov., an alginate-degrading bacterium isolated from coastal sand.</title>
        <authorList>
            <person name="Huang H."/>
            <person name="Mo K."/>
            <person name="Bao S."/>
        </authorList>
    </citation>
    <scope>NUCLEOTIDE SEQUENCE [LARGE SCALE GENOMIC DNA]</scope>
    <source>
        <strain evidence="12 13">HB161719</strain>
    </source>
</reference>
<comment type="similarity">
    <text evidence="1 6 8">Belongs to the glycosyl hydrolase 9 (cellulase E) family.</text>
</comment>
<evidence type="ECO:0000313" key="12">
    <source>
        <dbReference type="EMBL" id="TLM75212.1"/>
    </source>
</evidence>
<evidence type="ECO:0000256" key="4">
    <source>
        <dbReference type="ARBA" id="ARBA00023295"/>
    </source>
</evidence>
<dbReference type="InterPro" id="IPR013783">
    <property type="entry name" value="Ig-like_fold"/>
</dbReference>
<evidence type="ECO:0000256" key="8">
    <source>
        <dbReference type="RuleBase" id="RU361166"/>
    </source>
</evidence>
<dbReference type="PANTHER" id="PTHR22298">
    <property type="entry name" value="ENDO-1,4-BETA-GLUCANASE"/>
    <property type="match status" value="1"/>
</dbReference>
<feature type="compositionally biased region" description="Basic residues" evidence="9">
    <location>
        <begin position="613"/>
        <end position="625"/>
    </location>
</feature>
<dbReference type="PROSITE" id="PS00698">
    <property type="entry name" value="GH9_3"/>
    <property type="match status" value="1"/>
</dbReference>
<evidence type="ECO:0000256" key="7">
    <source>
        <dbReference type="PROSITE-ProRule" id="PRU10060"/>
    </source>
</evidence>
<name>A0ABY2UFU3_9GAMM</name>
<keyword evidence="8" id="KW-0136">Cellulose degradation</keyword>
<dbReference type="Gene3D" id="2.60.40.10">
    <property type="entry name" value="Immunoglobulins"/>
    <property type="match status" value="1"/>
</dbReference>
<dbReference type="EMBL" id="VANI01000018">
    <property type="protein sequence ID" value="TLM75212.1"/>
    <property type="molecule type" value="Genomic_DNA"/>
</dbReference>
<evidence type="ECO:0000256" key="2">
    <source>
        <dbReference type="ARBA" id="ARBA00022801"/>
    </source>
</evidence>
<comment type="catalytic activity">
    <reaction evidence="8">
        <text>Endohydrolysis of (1-&gt;4)-beta-D-glucosidic linkages in cellulose, lichenin and cereal beta-D-glucans.</text>
        <dbReference type="EC" id="3.2.1.4"/>
    </reaction>
</comment>
<organism evidence="12 13">
    <name type="scientific">Microbulbifer harenosus</name>
    <dbReference type="NCBI Taxonomy" id="2576840"/>
    <lineage>
        <taxon>Bacteria</taxon>
        <taxon>Pseudomonadati</taxon>
        <taxon>Pseudomonadota</taxon>
        <taxon>Gammaproteobacteria</taxon>
        <taxon>Cellvibrionales</taxon>
        <taxon>Microbulbiferaceae</taxon>
        <taxon>Microbulbifer</taxon>
    </lineage>
</organism>
<feature type="active site" evidence="7">
    <location>
        <position position="573"/>
    </location>
</feature>
<dbReference type="Gene3D" id="1.50.10.10">
    <property type="match status" value="1"/>
</dbReference>
<dbReference type="CDD" id="cd02850">
    <property type="entry name" value="E_set_Cellulase_N"/>
    <property type="match status" value="1"/>
</dbReference>
<dbReference type="InterPro" id="IPR004197">
    <property type="entry name" value="Cellulase_Ig-like"/>
</dbReference>
<feature type="active site" evidence="7">
    <location>
        <position position="564"/>
    </location>
</feature>
<dbReference type="InterPro" id="IPR018221">
    <property type="entry name" value="Glyco_hydro_9_His_AS"/>
</dbReference>
<evidence type="ECO:0000256" key="6">
    <source>
        <dbReference type="PROSITE-ProRule" id="PRU10059"/>
    </source>
</evidence>
<dbReference type="SUPFAM" id="SSF48208">
    <property type="entry name" value="Six-hairpin glycosidases"/>
    <property type="match status" value="1"/>
</dbReference>
<dbReference type="SUPFAM" id="SSF81296">
    <property type="entry name" value="E set domains"/>
    <property type="match status" value="1"/>
</dbReference>
<evidence type="ECO:0000256" key="5">
    <source>
        <dbReference type="ARBA" id="ARBA00023326"/>
    </source>
</evidence>
<gene>
    <name evidence="12" type="ORF">FDY93_16070</name>
</gene>
<dbReference type="InterPro" id="IPR012341">
    <property type="entry name" value="6hp_glycosidase-like_sf"/>
</dbReference>
<dbReference type="InterPro" id="IPR014756">
    <property type="entry name" value="Ig_E-set"/>
</dbReference>
<keyword evidence="2 6" id="KW-0378">Hydrolase</keyword>
<feature type="domain" description="Cellulase Ig-like" evidence="11">
    <location>
        <begin position="36"/>
        <end position="116"/>
    </location>
</feature>
<dbReference type="InterPro" id="IPR001701">
    <property type="entry name" value="Glyco_hydro_9"/>
</dbReference>
<feature type="domain" description="Glycoside hydrolase family 9" evidence="10">
    <location>
        <begin position="134"/>
        <end position="585"/>
    </location>
</feature>
<feature type="region of interest" description="Disordered" evidence="9">
    <location>
        <begin position="596"/>
        <end position="625"/>
    </location>
</feature>
<dbReference type="InterPro" id="IPR033126">
    <property type="entry name" value="Glyco_hydro_9_Asp/Glu_AS"/>
</dbReference>
<dbReference type="RefSeq" id="WP_138236783.1">
    <property type="nucleotide sequence ID" value="NZ_CP185860.1"/>
</dbReference>
<dbReference type="EC" id="3.2.1.4" evidence="8"/>
<keyword evidence="4 6" id="KW-0326">Glycosidase</keyword>
<keyword evidence="3 6" id="KW-0119">Carbohydrate metabolism</keyword>
<evidence type="ECO:0000256" key="3">
    <source>
        <dbReference type="ARBA" id="ARBA00023277"/>
    </source>
</evidence>
<evidence type="ECO:0000259" key="10">
    <source>
        <dbReference type="Pfam" id="PF00759"/>
    </source>
</evidence>
<sequence length="625" mass="68746">MAASKNKTFTAGCALLLATTFGGAPCIQAKPTVSGDLRFNQLGFSPLSEKIAVLVTQDSPEVSPKFAVRAVETGEAMLTGQLKPGHEKTLSGKSTLVADFSGLATPGHYYLEITGTEAADVLRSTPFDVDQEIYQDLAAASIKAFYYQRASTELKEVHAGPWHRAAGHPDDKVLIHASAADDTRPENTLVSAPKGWYDAGDYNKYVVNSGITMGTLMSVYERYPEYFLTQSLNIPESENALPDILDEVRYNLDWLAAMQDPSDGGVYHKLTTAGFEGMVAAHEATQPRYMVQKTTAATLDFAAVMAQAARVYAPYGEKESKRYLQAALAAWQWAEKHPAVTYRQDELNRQFDPDVTTGAYNDEQLDDERLWAAAELFLATDDANYWKVIRSAPSEYELPTWASVRWLGYYSLLAHKEKLPQDSGPWRSALEKNLTVAARQLRSAGERSAYRVPMVSDPDLFVWGSNAVAANQGILFLEAFRITGDSGFLRSAEATRDYLLGRNATGFSYITGFGHKTPQQPHHRLAAANPDMPPLPGFLVGGPNPSQQDGCEYTSKVADESYTDHVCSYASNEIAINWNAPLAYLVNGLNAIERQHSDGCPHHAQSGDAGKQNQHKSHQKEHHHE</sequence>
<evidence type="ECO:0000313" key="13">
    <source>
        <dbReference type="Proteomes" id="UP000306791"/>
    </source>
</evidence>
<protein>
    <recommendedName>
        <fullName evidence="8">Endoglucanase</fullName>
        <ecNumber evidence="8">3.2.1.4</ecNumber>
    </recommendedName>
</protein>
<keyword evidence="5 6" id="KW-0624">Polysaccharide degradation</keyword>
<comment type="caution">
    <text evidence="12">The sequence shown here is derived from an EMBL/GenBank/DDBJ whole genome shotgun (WGS) entry which is preliminary data.</text>
</comment>
<dbReference type="PROSITE" id="PS00592">
    <property type="entry name" value="GH9_2"/>
    <property type="match status" value="1"/>
</dbReference>
<dbReference type="Pfam" id="PF02927">
    <property type="entry name" value="CelD_N"/>
    <property type="match status" value="1"/>
</dbReference>
<dbReference type="InterPro" id="IPR008928">
    <property type="entry name" value="6-hairpin_glycosidase_sf"/>
</dbReference>
<accession>A0ABY2UFU3</accession>
<feature type="active site" evidence="6">
    <location>
        <position position="522"/>
    </location>
</feature>
<evidence type="ECO:0000259" key="11">
    <source>
        <dbReference type="Pfam" id="PF02927"/>
    </source>
</evidence>
<evidence type="ECO:0000256" key="9">
    <source>
        <dbReference type="SAM" id="MobiDB-lite"/>
    </source>
</evidence>
<keyword evidence="13" id="KW-1185">Reference proteome</keyword>
<dbReference type="Proteomes" id="UP000306791">
    <property type="component" value="Unassembled WGS sequence"/>
</dbReference>
<dbReference type="Pfam" id="PF00759">
    <property type="entry name" value="Glyco_hydro_9"/>
    <property type="match status" value="1"/>
</dbReference>
<proteinExistence type="inferred from homology"/>